<reference evidence="4 5" key="1">
    <citation type="submission" date="2017-09" db="EMBL/GenBank/DDBJ databases">
        <title>Genomic, metabolic, and phenotypic characteristics of bacterial isolates from the natural microbiome of the model nematode Caenorhabditis elegans.</title>
        <authorList>
            <person name="Zimmermann J."/>
            <person name="Obeng N."/>
            <person name="Yang W."/>
            <person name="Obeng O."/>
            <person name="Kissoyan K."/>
            <person name="Pees B."/>
            <person name="Dirksen P."/>
            <person name="Hoppner M."/>
            <person name="Franke A."/>
            <person name="Rosenstiel P."/>
            <person name="Leippe M."/>
            <person name="Dierking K."/>
            <person name="Kaleta C."/>
            <person name="Schulenburg H."/>
        </authorList>
    </citation>
    <scope>NUCLEOTIDE SEQUENCE [LARGE SCALE GENOMIC DNA]</scope>
    <source>
        <strain evidence="2 5">MYb25</strain>
        <strain evidence="3 4">MYb44</strain>
    </source>
</reference>
<evidence type="ECO:0000313" key="2">
    <source>
        <dbReference type="EMBL" id="PRB85825.1"/>
    </source>
</evidence>
<sequence length="66" mass="7582">MFHNQINAFMNKKLLSVCLFMTLLFFFSCEKENPQIKSGISIETISIITCVTMGVAILLAYSFKRR</sequence>
<keyword evidence="1" id="KW-0472">Membrane</keyword>
<organism evidence="2 5">
    <name type="scientific">Chryseobacterium culicis</name>
    <dbReference type="NCBI Taxonomy" id="680127"/>
    <lineage>
        <taxon>Bacteria</taxon>
        <taxon>Pseudomonadati</taxon>
        <taxon>Bacteroidota</taxon>
        <taxon>Flavobacteriia</taxon>
        <taxon>Flavobacteriales</taxon>
        <taxon>Weeksellaceae</taxon>
        <taxon>Chryseobacterium group</taxon>
        <taxon>Chryseobacterium</taxon>
    </lineage>
</organism>
<dbReference type="EMBL" id="PCPH01000002">
    <property type="protein sequence ID" value="PRB90451.1"/>
    <property type="molecule type" value="Genomic_DNA"/>
</dbReference>
<evidence type="ECO:0000313" key="4">
    <source>
        <dbReference type="Proteomes" id="UP000238325"/>
    </source>
</evidence>
<accession>A0A2S9CZ77</accession>
<evidence type="ECO:0000256" key="1">
    <source>
        <dbReference type="SAM" id="Phobius"/>
    </source>
</evidence>
<keyword evidence="1" id="KW-0812">Transmembrane</keyword>
<feature type="transmembrane region" description="Helical" evidence="1">
    <location>
        <begin position="45"/>
        <end position="63"/>
    </location>
</feature>
<dbReference type="Proteomes" id="UP000238534">
    <property type="component" value="Unassembled WGS sequence"/>
</dbReference>
<proteinExistence type="predicted"/>
<protein>
    <submittedName>
        <fullName evidence="2">Uncharacterized protein</fullName>
    </submittedName>
</protein>
<name>A0A2S9CZ77_CHRCI</name>
<gene>
    <name evidence="2" type="ORF">CQ022_06115</name>
    <name evidence="3" type="ORF">CQ033_06870</name>
</gene>
<keyword evidence="4" id="KW-1185">Reference proteome</keyword>
<comment type="caution">
    <text evidence="2">The sequence shown here is derived from an EMBL/GenBank/DDBJ whole genome shotgun (WGS) entry which is preliminary data.</text>
</comment>
<evidence type="ECO:0000313" key="5">
    <source>
        <dbReference type="Proteomes" id="UP000238534"/>
    </source>
</evidence>
<dbReference type="Proteomes" id="UP000238325">
    <property type="component" value="Unassembled WGS sequence"/>
</dbReference>
<evidence type="ECO:0000313" key="3">
    <source>
        <dbReference type="EMBL" id="PRB90451.1"/>
    </source>
</evidence>
<dbReference type="AlphaFoldDB" id="A0A2S9CZ77"/>
<dbReference type="EMBL" id="PCPP01000001">
    <property type="protein sequence ID" value="PRB85825.1"/>
    <property type="molecule type" value="Genomic_DNA"/>
</dbReference>
<keyword evidence="1" id="KW-1133">Transmembrane helix</keyword>